<evidence type="ECO:0000313" key="2">
    <source>
        <dbReference type="EMBL" id="MEL4456462.1"/>
    </source>
</evidence>
<name>A0ABU9L4D5_9FLAO</name>
<keyword evidence="3" id="KW-1185">Reference proteome</keyword>
<dbReference type="RefSeq" id="WP_342160604.1">
    <property type="nucleotide sequence ID" value="NZ_JBCDNA010000002.1"/>
</dbReference>
<feature type="transmembrane region" description="Helical" evidence="1">
    <location>
        <begin position="7"/>
        <end position="26"/>
    </location>
</feature>
<keyword evidence="1" id="KW-0812">Transmembrane</keyword>
<dbReference type="Proteomes" id="UP001474120">
    <property type="component" value="Unassembled WGS sequence"/>
</dbReference>
<protein>
    <recommendedName>
        <fullName evidence="4">Aspartyl protease</fullName>
    </recommendedName>
</protein>
<dbReference type="InterPro" id="IPR021109">
    <property type="entry name" value="Peptidase_aspartic_dom_sf"/>
</dbReference>
<keyword evidence="1" id="KW-0472">Membrane</keyword>
<reference evidence="2 3" key="1">
    <citation type="submission" date="2024-04" db="EMBL/GenBank/DDBJ databases">
        <title>whole genome sequencing of Lutimonas vermicola strain IMCC1616.</title>
        <authorList>
            <person name="Bae S.S."/>
        </authorList>
    </citation>
    <scope>NUCLEOTIDE SEQUENCE [LARGE SCALE GENOMIC DNA]</scope>
    <source>
        <strain evidence="2 3">IMCC1616</strain>
    </source>
</reference>
<organism evidence="2 3">
    <name type="scientific">Lutimonas vermicola</name>
    <dbReference type="NCBI Taxonomy" id="414288"/>
    <lineage>
        <taxon>Bacteria</taxon>
        <taxon>Pseudomonadati</taxon>
        <taxon>Bacteroidota</taxon>
        <taxon>Flavobacteriia</taxon>
        <taxon>Flavobacteriales</taxon>
        <taxon>Flavobacteriaceae</taxon>
        <taxon>Lutimonas</taxon>
    </lineage>
</organism>
<gene>
    <name evidence="2" type="ORF">AABB81_11180</name>
</gene>
<comment type="caution">
    <text evidence="2">The sequence shown here is derived from an EMBL/GenBank/DDBJ whole genome shotgun (WGS) entry which is preliminary data.</text>
</comment>
<evidence type="ECO:0008006" key="4">
    <source>
        <dbReference type="Google" id="ProtNLM"/>
    </source>
</evidence>
<keyword evidence="1" id="KW-1133">Transmembrane helix</keyword>
<evidence type="ECO:0000313" key="3">
    <source>
        <dbReference type="Proteomes" id="UP001474120"/>
    </source>
</evidence>
<dbReference type="Gene3D" id="2.40.70.10">
    <property type="entry name" value="Acid Proteases"/>
    <property type="match status" value="1"/>
</dbReference>
<dbReference type="EMBL" id="JBCDNA010000002">
    <property type="protein sequence ID" value="MEL4456462.1"/>
    <property type="molecule type" value="Genomic_DNA"/>
</dbReference>
<evidence type="ECO:0000256" key="1">
    <source>
        <dbReference type="SAM" id="Phobius"/>
    </source>
</evidence>
<proteinExistence type="predicted"/>
<accession>A0ABU9L4D5</accession>
<sequence length="330" mass="36584">MKIVKRIVIVLLVIVLLGGIGGFFYFKNKFMGAGPNELTLSNLGEPFDFVWGSSKFNGKEEPNAFMFVPVTIPGVDRTFHMQFDTGAPSTVLFYETVQSINEKYGDIFQLDTIDNQLLVTDVSMKVGTVHLEANKIFFRGRSNKIDWSDSTSIIKIGSIGSDFMEKHPLVMDYKNQKITLAESVPADIEEKADFLPFTFDGRKVFLSAKLNNEPASLWYDSGSSAFELIVEESTFLELAKPGAERETFVGNSWGKGVTVHNIASNGVFEFGSVSVPLTYVTYMEWPNKLQAFIIKASNIGGDLGGMTGNKLFLGKTLVLDAPNLRYTVIE</sequence>